<dbReference type="PANTHER" id="PTHR42928:SF5">
    <property type="entry name" value="BLR1237 PROTEIN"/>
    <property type="match status" value="1"/>
</dbReference>
<evidence type="ECO:0008006" key="5">
    <source>
        <dbReference type="Google" id="ProtNLM"/>
    </source>
</evidence>
<dbReference type="RefSeq" id="WP_187725774.1">
    <property type="nucleotide sequence ID" value="NZ_CP060783.1"/>
</dbReference>
<proteinExistence type="inferred from homology"/>
<dbReference type="InterPro" id="IPR005064">
    <property type="entry name" value="BUG"/>
</dbReference>
<organism evidence="3 4">
    <name type="scientific">Diaphorobacter aerolatus</name>
    <dbReference type="NCBI Taxonomy" id="1288495"/>
    <lineage>
        <taxon>Bacteria</taxon>
        <taxon>Pseudomonadati</taxon>
        <taxon>Pseudomonadota</taxon>
        <taxon>Betaproteobacteria</taxon>
        <taxon>Burkholderiales</taxon>
        <taxon>Comamonadaceae</taxon>
        <taxon>Diaphorobacter</taxon>
    </lineage>
</organism>
<keyword evidence="4" id="KW-1185">Reference proteome</keyword>
<dbReference type="Proteomes" id="UP000516028">
    <property type="component" value="Chromosome"/>
</dbReference>
<dbReference type="KEGG" id="daer:H9K75_11050"/>
<name>A0A7H0GPQ1_9BURK</name>
<evidence type="ECO:0000313" key="3">
    <source>
        <dbReference type="EMBL" id="QNP50267.1"/>
    </source>
</evidence>
<dbReference type="Gene3D" id="3.40.190.150">
    <property type="entry name" value="Bordetella uptake gene, domain 1"/>
    <property type="match status" value="1"/>
</dbReference>
<comment type="similarity">
    <text evidence="1">Belongs to the UPF0065 (bug) family.</text>
</comment>
<evidence type="ECO:0000313" key="4">
    <source>
        <dbReference type="Proteomes" id="UP000516028"/>
    </source>
</evidence>
<accession>A0A7H0GPQ1</accession>
<feature type="chain" id="PRO_5028853490" description="Tripartite tricarboxylate transporter substrate binding protein" evidence="2">
    <location>
        <begin position="27"/>
        <end position="91"/>
    </location>
</feature>
<reference evidence="3 4" key="1">
    <citation type="submission" date="2020-08" db="EMBL/GenBank/DDBJ databases">
        <title>Genome sequence of Diaphorobacter aerolatus KACC 16536T.</title>
        <authorList>
            <person name="Hyun D.-W."/>
            <person name="Bae J.-W."/>
        </authorList>
    </citation>
    <scope>NUCLEOTIDE SEQUENCE [LARGE SCALE GENOMIC DNA]</scope>
    <source>
        <strain evidence="3 4">KACC 16536</strain>
    </source>
</reference>
<feature type="signal peptide" evidence="2">
    <location>
        <begin position="1"/>
        <end position="26"/>
    </location>
</feature>
<dbReference type="PANTHER" id="PTHR42928">
    <property type="entry name" value="TRICARBOXYLATE-BINDING PROTEIN"/>
    <property type="match status" value="1"/>
</dbReference>
<evidence type="ECO:0000256" key="1">
    <source>
        <dbReference type="ARBA" id="ARBA00006987"/>
    </source>
</evidence>
<dbReference type="InterPro" id="IPR042100">
    <property type="entry name" value="Bug_dom1"/>
</dbReference>
<keyword evidence="2" id="KW-0732">Signal</keyword>
<sequence>MKPLFKSAVLCAGLLGLAGVHPIATAAYPERPIMMTVPFPAGGGVDVVGRLYTNEISQRSGANIVIDNKAGSGGIIGVGPWHVPNPTAISS</sequence>
<protein>
    <recommendedName>
        <fullName evidence="5">Tripartite tricarboxylate transporter substrate binding protein</fullName>
    </recommendedName>
</protein>
<dbReference type="AlphaFoldDB" id="A0A7H0GPQ1"/>
<evidence type="ECO:0000256" key="2">
    <source>
        <dbReference type="SAM" id="SignalP"/>
    </source>
</evidence>
<gene>
    <name evidence="3" type="ORF">H9K75_11050</name>
</gene>
<dbReference type="EMBL" id="CP060783">
    <property type="protein sequence ID" value="QNP50267.1"/>
    <property type="molecule type" value="Genomic_DNA"/>
</dbReference>